<reference evidence="1" key="1">
    <citation type="journal article" date="2022" name="IScience">
        <title>Evolution of zygomycete secretomes and the origins of terrestrial fungal ecologies.</title>
        <authorList>
            <person name="Chang Y."/>
            <person name="Wang Y."/>
            <person name="Mondo S."/>
            <person name="Ahrendt S."/>
            <person name="Andreopoulos W."/>
            <person name="Barry K."/>
            <person name="Beard J."/>
            <person name="Benny G.L."/>
            <person name="Blankenship S."/>
            <person name="Bonito G."/>
            <person name="Cuomo C."/>
            <person name="Desiro A."/>
            <person name="Gervers K.A."/>
            <person name="Hundley H."/>
            <person name="Kuo A."/>
            <person name="LaButti K."/>
            <person name="Lang B.F."/>
            <person name="Lipzen A."/>
            <person name="O'Donnell K."/>
            <person name="Pangilinan J."/>
            <person name="Reynolds N."/>
            <person name="Sandor L."/>
            <person name="Smith M.E."/>
            <person name="Tsang A."/>
            <person name="Grigoriev I.V."/>
            <person name="Stajich J.E."/>
            <person name="Spatafora J.W."/>
        </authorList>
    </citation>
    <scope>NUCLEOTIDE SEQUENCE</scope>
    <source>
        <strain evidence="1">RSA 2281</strain>
    </source>
</reference>
<dbReference type="EMBL" id="JAIXMP010000040">
    <property type="protein sequence ID" value="KAI9248045.1"/>
    <property type="molecule type" value="Genomic_DNA"/>
</dbReference>
<reference evidence="1" key="2">
    <citation type="submission" date="2023-02" db="EMBL/GenBank/DDBJ databases">
        <authorList>
            <consortium name="DOE Joint Genome Institute"/>
            <person name="Mondo S.J."/>
            <person name="Chang Y."/>
            <person name="Wang Y."/>
            <person name="Ahrendt S."/>
            <person name="Andreopoulos W."/>
            <person name="Barry K."/>
            <person name="Beard J."/>
            <person name="Benny G.L."/>
            <person name="Blankenship S."/>
            <person name="Bonito G."/>
            <person name="Cuomo C."/>
            <person name="Desiro A."/>
            <person name="Gervers K.A."/>
            <person name="Hundley H."/>
            <person name="Kuo A."/>
            <person name="LaButti K."/>
            <person name="Lang B.F."/>
            <person name="Lipzen A."/>
            <person name="O'Donnell K."/>
            <person name="Pangilinan J."/>
            <person name="Reynolds N."/>
            <person name="Sandor L."/>
            <person name="Smith M.W."/>
            <person name="Tsang A."/>
            <person name="Grigoriev I.V."/>
            <person name="Stajich J.E."/>
            <person name="Spatafora J.W."/>
        </authorList>
    </citation>
    <scope>NUCLEOTIDE SEQUENCE</scope>
    <source>
        <strain evidence="1">RSA 2281</strain>
    </source>
</reference>
<dbReference type="AlphaFoldDB" id="A0AAD5JP17"/>
<proteinExistence type="predicted"/>
<gene>
    <name evidence="1" type="ORF">BDA99DRAFT_542764</name>
</gene>
<accession>A0AAD5JP17</accession>
<comment type="caution">
    <text evidence="1">The sequence shown here is derived from an EMBL/GenBank/DDBJ whole genome shotgun (WGS) entry which is preliminary data.</text>
</comment>
<organism evidence="1 2">
    <name type="scientific">Phascolomyces articulosus</name>
    <dbReference type="NCBI Taxonomy" id="60185"/>
    <lineage>
        <taxon>Eukaryota</taxon>
        <taxon>Fungi</taxon>
        <taxon>Fungi incertae sedis</taxon>
        <taxon>Mucoromycota</taxon>
        <taxon>Mucoromycotina</taxon>
        <taxon>Mucoromycetes</taxon>
        <taxon>Mucorales</taxon>
        <taxon>Lichtheimiaceae</taxon>
        <taxon>Phascolomyces</taxon>
    </lineage>
</organism>
<name>A0AAD5JP17_9FUNG</name>
<keyword evidence="2" id="KW-1185">Reference proteome</keyword>
<evidence type="ECO:0000313" key="1">
    <source>
        <dbReference type="EMBL" id="KAI9248045.1"/>
    </source>
</evidence>
<protein>
    <submittedName>
        <fullName evidence="1">Uncharacterized protein</fullName>
    </submittedName>
</protein>
<evidence type="ECO:0000313" key="2">
    <source>
        <dbReference type="Proteomes" id="UP001209540"/>
    </source>
</evidence>
<sequence>MIQQLASRVFDDEEMNKRTDYMITFHSVLDLDYWSEEIQETVLMPDNLKYAHIMKVINKDWTNAHIWKRLLASSYKRKVGIYDLFSFCEVALTQLEFMCLMCKAAGKISRPTILDIHLVHIKSYHCLRDYNFCKSCILKSASKNFKTCPFCLSSNKALILNNALEDVFDAMNIPQSLPK</sequence>
<dbReference type="Proteomes" id="UP001209540">
    <property type="component" value="Unassembled WGS sequence"/>
</dbReference>